<evidence type="ECO:0000313" key="3">
    <source>
        <dbReference type="Proteomes" id="UP000054516"/>
    </source>
</evidence>
<dbReference type="OMA" id="RITMIAC"/>
<keyword evidence="1" id="KW-1133">Transmembrane helix</keyword>
<keyword evidence="1" id="KW-0812">Transmembrane</keyword>
<evidence type="ECO:0000256" key="1">
    <source>
        <dbReference type="SAM" id="Phobius"/>
    </source>
</evidence>
<keyword evidence="1" id="KW-0472">Membrane</keyword>
<name>A0A1W2TKH8_ROSNE</name>
<accession>A0A1W2TKH8</accession>
<evidence type="ECO:0000313" key="2">
    <source>
        <dbReference type="EMBL" id="GAP88763.1"/>
    </source>
</evidence>
<organism evidence="2">
    <name type="scientific">Rosellinia necatrix</name>
    <name type="common">White root-rot fungus</name>
    <dbReference type="NCBI Taxonomy" id="77044"/>
    <lineage>
        <taxon>Eukaryota</taxon>
        <taxon>Fungi</taxon>
        <taxon>Dikarya</taxon>
        <taxon>Ascomycota</taxon>
        <taxon>Pezizomycotina</taxon>
        <taxon>Sordariomycetes</taxon>
        <taxon>Xylariomycetidae</taxon>
        <taxon>Xylariales</taxon>
        <taxon>Xylariaceae</taxon>
        <taxon>Rosellinia</taxon>
    </lineage>
</organism>
<proteinExistence type="predicted"/>
<reference evidence="2" key="1">
    <citation type="submission" date="2016-03" db="EMBL/GenBank/DDBJ databases">
        <title>Draft genome sequence of Rosellinia necatrix.</title>
        <authorList>
            <person name="Kanematsu S."/>
        </authorList>
    </citation>
    <scope>NUCLEOTIDE SEQUENCE [LARGE SCALE GENOMIC DNA]</scope>
    <source>
        <strain evidence="2">W97</strain>
    </source>
</reference>
<dbReference type="OrthoDB" id="2386090at2759"/>
<dbReference type="AlphaFoldDB" id="A0A1W2TKH8"/>
<dbReference type="Proteomes" id="UP000054516">
    <property type="component" value="Unassembled WGS sequence"/>
</dbReference>
<gene>
    <name evidence="2" type="ORF">SAMD00023353_1201870</name>
</gene>
<protein>
    <submittedName>
        <fullName evidence="2">Putative paired amphipathic helix protein</fullName>
    </submittedName>
</protein>
<sequence>MPLIQSLRGARLNFTTQLTVAPRSAPRLALIRPLLRAGARTRQLLSHPSRPRHFQTNSGSVPPFEIWSKRAPPGSGRAYSQDVCIYHAGTGRITMIACLKLTTLFMFAFFGFVVTPAYYKQDGFSQKVVLSSLCATVPLVFVGYVTSPFVGIIFTRLPPFARQSSEALDRYLKFVPRQTELQITTISFIGAPRVSKVRIDELVPVKRRFGIVNMTRDTAAENASRAWYMYRAVGNFGAQIHSGKTGRPWAWHIIWAHANKRP</sequence>
<feature type="transmembrane region" description="Helical" evidence="1">
    <location>
        <begin position="97"/>
        <end position="118"/>
    </location>
</feature>
<dbReference type="EMBL" id="DF977457">
    <property type="protein sequence ID" value="GAP88763.1"/>
    <property type="molecule type" value="Genomic_DNA"/>
</dbReference>
<keyword evidence="3" id="KW-1185">Reference proteome</keyword>
<feature type="transmembrane region" description="Helical" evidence="1">
    <location>
        <begin position="130"/>
        <end position="154"/>
    </location>
</feature>